<reference evidence="4" key="1">
    <citation type="submission" date="2025-08" db="UniProtKB">
        <authorList>
            <consortium name="RefSeq"/>
        </authorList>
    </citation>
    <scope>IDENTIFICATION</scope>
    <source>
        <tissue evidence="4">Whole sample</tissue>
    </source>
</reference>
<dbReference type="Proteomes" id="UP000694844">
    <property type="component" value="Chromosome 9"/>
</dbReference>
<dbReference type="PANTHER" id="PTHR39069:SF8">
    <property type="entry name" value="FI17111P1"/>
    <property type="match status" value="1"/>
</dbReference>
<accession>A0A8B8BP40</accession>
<evidence type="ECO:0000313" key="4">
    <source>
        <dbReference type="RefSeq" id="XP_022305100.1"/>
    </source>
</evidence>
<gene>
    <name evidence="4" type="primary">LOC111112086</name>
</gene>
<dbReference type="PANTHER" id="PTHR39069">
    <property type="entry name" value="ECDYSONE-INDUCIBLE GENE E1, ISOFORM A"/>
    <property type="match status" value="1"/>
</dbReference>
<protein>
    <submittedName>
        <fullName evidence="4">Uncharacterized protein LOC111112086 isoform X1</fullName>
    </submittedName>
</protein>
<evidence type="ECO:0000259" key="2">
    <source>
        <dbReference type="Pfam" id="PF01683"/>
    </source>
</evidence>
<keyword evidence="3" id="KW-1185">Reference proteome</keyword>
<feature type="transmembrane region" description="Helical" evidence="1">
    <location>
        <begin position="322"/>
        <end position="345"/>
    </location>
</feature>
<dbReference type="AlphaFoldDB" id="A0A8B8BP40"/>
<name>A0A8B8BP40_CRAVI</name>
<proteinExistence type="predicted"/>
<dbReference type="GeneID" id="111112086"/>
<feature type="domain" description="EB" evidence="2">
    <location>
        <begin position="214"/>
        <end position="270"/>
    </location>
</feature>
<organism evidence="3 4">
    <name type="scientific">Crassostrea virginica</name>
    <name type="common">Eastern oyster</name>
    <dbReference type="NCBI Taxonomy" id="6565"/>
    <lineage>
        <taxon>Eukaryota</taxon>
        <taxon>Metazoa</taxon>
        <taxon>Spiralia</taxon>
        <taxon>Lophotrochozoa</taxon>
        <taxon>Mollusca</taxon>
        <taxon>Bivalvia</taxon>
        <taxon>Autobranchia</taxon>
        <taxon>Pteriomorphia</taxon>
        <taxon>Ostreida</taxon>
        <taxon>Ostreoidea</taxon>
        <taxon>Ostreidae</taxon>
        <taxon>Crassostrea</taxon>
    </lineage>
</organism>
<dbReference type="Pfam" id="PF01683">
    <property type="entry name" value="EB"/>
    <property type="match status" value="1"/>
</dbReference>
<keyword evidence="1" id="KW-0472">Membrane</keyword>
<dbReference type="InterPro" id="IPR006149">
    <property type="entry name" value="EB_dom"/>
</dbReference>
<evidence type="ECO:0000313" key="3">
    <source>
        <dbReference type="Proteomes" id="UP000694844"/>
    </source>
</evidence>
<keyword evidence="1" id="KW-1133">Transmembrane helix</keyword>
<dbReference type="OrthoDB" id="5912242at2759"/>
<dbReference type="RefSeq" id="XP_022305100.1">
    <property type="nucleotide sequence ID" value="XM_022449392.1"/>
</dbReference>
<keyword evidence="1" id="KW-0812">Transmembrane</keyword>
<evidence type="ECO:0000256" key="1">
    <source>
        <dbReference type="SAM" id="Phobius"/>
    </source>
</evidence>
<dbReference type="KEGG" id="cvn:111112086"/>
<sequence>MFQDTVGLMANPVTLSHIHQFLLQVLFSVILHHTTFVGCACLGDVLSFLESDSLCGFKREYFISKFIDNQQDCLSNCSVSSTDPLYTTWNETINYELEHMEIKFSQTLYRFNWRVGCERYQYPKVSLTFLCEGRHLYERRIGESCINSSQCQAVNPGFICNLSSGKCSCQEGYMWNSITCIEAYGLDSNCTESKQCQEINAGSTCNTVSKKSECQQGFIQHFNSCIPARKLGEPCVDPLQCSVISENSTCNDSTNVCECKEGYLEVINTCTKGRVLLDEMCESYRQSEILDQEEKDMQNICSTLSAQIYITSTESPRKDQPAIHVGVALAGMLLGILGCLAVMFIRNRHLMEAQNKYNENTSGNIYEETLVQKVQVRKVYVYEELNSTNILGKEKIDEPEDHGIYNQVNENAIELHVLSDDGYCLPHGAHADVDSHVASGYERVKDCPGDYGEVN</sequence>